<dbReference type="EMBL" id="QGNW01000408">
    <property type="protein sequence ID" value="RVW72730.1"/>
    <property type="molecule type" value="Genomic_DNA"/>
</dbReference>
<dbReference type="FunFam" id="3.30.70.270:FF:000020">
    <property type="entry name" value="Transposon Tf2-6 polyprotein-like Protein"/>
    <property type="match status" value="1"/>
</dbReference>
<dbReference type="PANTHER" id="PTHR37984">
    <property type="entry name" value="PROTEIN CBG26694"/>
    <property type="match status" value="1"/>
</dbReference>
<name>A0A438GKI9_VITVI</name>
<dbReference type="InterPro" id="IPR041577">
    <property type="entry name" value="RT_RNaseH_2"/>
</dbReference>
<dbReference type="InterPro" id="IPR016197">
    <property type="entry name" value="Chromo-like_dom_sf"/>
</dbReference>
<reference evidence="5 6" key="1">
    <citation type="journal article" date="2018" name="PLoS Genet.">
        <title>Population sequencing reveals clonal diversity and ancestral inbreeding in the grapevine cultivar Chardonnay.</title>
        <authorList>
            <person name="Roach M.J."/>
            <person name="Johnson D.L."/>
            <person name="Bohlmann J."/>
            <person name="van Vuuren H.J."/>
            <person name="Jones S.J."/>
            <person name="Pretorius I.S."/>
            <person name="Schmidt S.A."/>
            <person name="Borneman A.R."/>
        </authorList>
    </citation>
    <scope>NUCLEOTIDE SEQUENCE [LARGE SCALE GENOMIC DNA]</scope>
    <source>
        <strain evidence="6">cv. Chardonnay</strain>
        <tissue evidence="5">Leaf</tissue>
    </source>
</reference>
<dbReference type="SUPFAM" id="SSF53098">
    <property type="entry name" value="Ribonuclease H-like"/>
    <property type="match status" value="1"/>
</dbReference>
<dbReference type="InterPro" id="IPR012337">
    <property type="entry name" value="RNaseH-like_sf"/>
</dbReference>
<dbReference type="Gene3D" id="3.10.20.370">
    <property type="match status" value="1"/>
</dbReference>
<dbReference type="GO" id="GO:0003824">
    <property type="term" value="F:catalytic activity"/>
    <property type="evidence" value="ECO:0007669"/>
    <property type="project" value="UniProtKB-KW"/>
</dbReference>
<dbReference type="Pfam" id="PF17921">
    <property type="entry name" value="Integrase_H2C2"/>
    <property type="match status" value="1"/>
</dbReference>
<dbReference type="GO" id="GO:0003676">
    <property type="term" value="F:nucleic acid binding"/>
    <property type="evidence" value="ECO:0007669"/>
    <property type="project" value="InterPro"/>
</dbReference>
<dbReference type="Gene3D" id="3.30.70.270">
    <property type="match status" value="2"/>
</dbReference>
<dbReference type="InterPro" id="IPR050951">
    <property type="entry name" value="Retrovirus_Pol_polyprotein"/>
</dbReference>
<evidence type="ECO:0000256" key="2">
    <source>
        <dbReference type="SAM" id="MobiDB-lite"/>
    </source>
</evidence>
<sequence>MATNKERIENLKVGLGGLQANLSIMELGVNDKLHQLENAISKISEVLSTRQDPTSSNVNERSGQSSYGRSHENIEGRRPMFSSKLAKLEFPKYSSDDPTEWFTRVDQFFEYQGTLETQKVSLASFHLEWEANQWWQWLRRVYHEERKKPKSLKEAINLASMRDEQLNRHKTATRPFSRTTIGSSPTKIKTLSPMKRLTWAEMQRRHAQGLCFNCDEKFAPRHKCKGPQLLLLEGNYDEEENDEAGVHTHLRGEPEISLHALTRWSTARTMRVSAKVGPHELIVLIDEPKQLPPEREIDHHINLKEGTEPINVRPYRFPIPTVDDMLDELYGATFFTKLDLRSGYHQLGKCAFDQQEVEYLGHIVTPQGVKVDQGKIKAMLNWPRLTNVSDLRGFLGLTGYYRKFIRNYEVIAWPLTNLLKNGQFRWTEEVEDAFKALKQAMTSIPTLAMPNFNEPFVIESDASSAGIGAVLTQQGRPIAFMSRALGITKQSWSTYAKEMLAIVQAIQTWRPYLLGRKFYIQTDQRSLKYLMEQRIVTLEQQKWESKLLRYDYEITYKPGKENSAADALSRVTSGPNLNTFFVPQTFLWNAIKKEANKHPYMEFHDSPYGGHSRVLRTYKRLTQQFYWPSMHKVIQQYVTSCTVCQKNKAETLSPAGLLQPLPIPCQVWDDVTMDFIEGLPPSNGKSTILCDRDLIFISHFWGEFFKMSGTKLHMSSAYHPQTDSQSEVVNRMAYQKLASRFYGPYQIEENVGKVGETKATSTKLPPLTDDGEIIMEPKAILNTRRVNKWSSFVEESLIQWKKLPKEDATWENTQELHNKYINLKLEDKVRLKKGDNDKLRRSTRVPIRNPGFNKKLAKI</sequence>
<protein>
    <submittedName>
        <fullName evidence="5">Retrovirus-related Pol polyprotein from transposon 297</fullName>
    </submittedName>
</protein>
<accession>A0A438GKI9</accession>
<gene>
    <name evidence="5" type="primary">pol_355</name>
    <name evidence="5" type="ORF">CK203_056764</name>
</gene>
<dbReference type="PANTHER" id="PTHR37984:SF5">
    <property type="entry name" value="PROTEIN NYNRIN-LIKE"/>
    <property type="match status" value="1"/>
</dbReference>
<feature type="compositionally biased region" description="Polar residues" evidence="2">
    <location>
        <begin position="47"/>
        <end position="68"/>
    </location>
</feature>
<evidence type="ECO:0000313" key="5">
    <source>
        <dbReference type="EMBL" id="RVW72730.1"/>
    </source>
</evidence>
<proteinExistence type="predicted"/>
<dbReference type="Proteomes" id="UP000288805">
    <property type="component" value="Unassembled WGS sequence"/>
</dbReference>
<feature type="domain" description="Integrase zinc-binding" evidence="4">
    <location>
        <begin position="602"/>
        <end position="649"/>
    </location>
</feature>
<evidence type="ECO:0000259" key="3">
    <source>
        <dbReference type="Pfam" id="PF17919"/>
    </source>
</evidence>
<comment type="caution">
    <text evidence="5">The sequence shown here is derived from an EMBL/GenBank/DDBJ whole genome shotgun (WGS) entry which is preliminary data.</text>
</comment>
<evidence type="ECO:0000313" key="6">
    <source>
        <dbReference type="Proteomes" id="UP000288805"/>
    </source>
</evidence>
<feature type="region of interest" description="Disordered" evidence="2">
    <location>
        <begin position="47"/>
        <end position="74"/>
    </location>
</feature>
<evidence type="ECO:0000256" key="1">
    <source>
        <dbReference type="ARBA" id="ARBA00023268"/>
    </source>
</evidence>
<evidence type="ECO:0000259" key="4">
    <source>
        <dbReference type="Pfam" id="PF17921"/>
    </source>
</evidence>
<dbReference type="InterPro" id="IPR036397">
    <property type="entry name" value="RNaseH_sf"/>
</dbReference>
<dbReference type="Pfam" id="PF17919">
    <property type="entry name" value="RT_RNaseH_2"/>
    <property type="match status" value="1"/>
</dbReference>
<dbReference type="InterPro" id="IPR043502">
    <property type="entry name" value="DNA/RNA_pol_sf"/>
</dbReference>
<dbReference type="Gene3D" id="3.30.420.10">
    <property type="entry name" value="Ribonuclease H-like superfamily/Ribonuclease H"/>
    <property type="match status" value="1"/>
</dbReference>
<dbReference type="SUPFAM" id="SSF54160">
    <property type="entry name" value="Chromo domain-like"/>
    <property type="match status" value="1"/>
</dbReference>
<dbReference type="Gene3D" id="1.10.340.70">
    <property type="match status" value="1"/>
</dbReference>
<dbReference type="InterPro" id="IPR041588">
    <property type="entry name" value="Integrase_H2C2"/>
</dbReference>
<dbReference type="InterPro" id="IPR043128">
    <property type="entry name" value="Rev_trsase/Diguanyl_cyclase"/>
</dbReference>
<dbReference type="CDD" id="cd09274">
    <property type="entry name" value="RNase_HI_RT_Ty3"/>
    <property type="match status" value="1"/>
</dbReference>
<dbReference type="AlphaFoldDB" id="A0A438GKI9"/>
<organism evidence="5 6">
    <name type="scientific">Vitis vinifera</name>
    <name type="common">Grape</name>
    <dbReference type="NCBI Taxonomy" id="29760"/>
    <lineage>
        <taxon>Eukaryota</taxon>
        <taxon>Viridiplantae</taxon>
        <taxon>Streptophyta</taxon>
        <taxon>Embryophyta</taxon>
        <taxon>Tracheophyta</taxon>
        <taxon>Spermatophyta</taxon>
        <taxon>Magnoliopsida</taxon>
        <taxon>eudicotyledons</taxon>
        <taxon>Gunneridae</taxon>
        <taxon>Pentapetalae</taxon>
        <taxon>rosids</taxon>
        <taxon>Vitales</taxon>
        <taxon>Vitaceae</taxon>
        <taxon>Viteae</taxon>
        <taxon>Vitis</taxon>
    </lineage>
</organism>
<dbReference type="SUPFAM" id="SSF56672">
    <property type="entry name" value="DNA/RNA polymerases"/>
    <property type="match status" value="1"/>
</dbReference>
<feature type="domain" description="Reverse transcriptase/retrotransposon-derived protein RNase H-like" evidence="3">
    <location>
        <begin position="426"/>
        <end position="520"/>
    </location>
</feature>
<keyword evidence="1" id="KW-0511">Multifunctional enzyme</keyword>